<dbReference type="OrthoDB" id="7510096at2"/>
<gene>
    <name evidence="1" type="ORF">EOE18_15990</name>
</gene>
<evidence type="ECO:0000313" key="2">
    <source>
        <dbReference type="Proteomes" id="UP000282837"/>
    </source>
</evidence>
<evidence type="ECO:0000313" key="1">
    <source>
        <dbReference type="EMBL" id="RVU03448.1"/>
    </source>
</evidence>
<dbReference type="EMBL" id="SACO01000015">
    <property type="protein sequence ID" value="RVU03448.1"/>
    <property type="molecule type" value="Genomic_DNA"/>
</dbReference>
<protein>
    <submittedName>
        <fullName evidence="1">Uncharacterized protein</fullName>
    </submittedName>
</protein>
<dbReference type="RefSeq" id="WP_127711339.1">
    <property type="nucleotide sequence ID" value="NZ_SACO01000015.1"/>
</dbReference>
<dbReference type="AlphaFoldDB" id="A0A437N0M1"/>
<reference evidence="1 2" key="1">
    <citation type="submission" date="2019-01" db="EMBL/GenBank/DDBJ databases">
        <authorList>
            <person name="Chen W.-M."/>
        </authorList>
    </citation>
    <scope>NUCLEOTIDE SEQUENCE [LARGE SCALE GENOMIC DNA]</scope>
    <source>
        <strain evidence="1 2">FSY-9</strain>
    </source>
</reference>
<dbReference type="Proteomes" id="UP000282837">
    <property type="component" value="Unassembled WGS sequence"/>
</dbReference>
<comment type="caution">
    <text evidence="1">The sequence shown here is derived from an EMBL/GenBank/DDBJ whole genome shotgun (WGS) entry which is preliminary data.</text>
</comment>
<proteinExistence type="predicted"/>
<accession>A0A437N0M1</accession>
<keyword evidence="2" id="KW-1185">Reference proteome</keyword>
<sequence>MTKTISLKLTEDELEMLVDALEVDLEGYLESAKEARGNNNREDVKTFTEAAQRIQELTEKLRALLPEEL</sequence>
<organism evidence="1 2">
    <name type="scientific">Novosphingobium umbonatum</name>
    <dbReference type="NCBI Taxonomy" id="1908524"/>
    <lineage>
        <taxon>Bacteria</taxon>
        <taxon>Pseudomonadati</taxon>
        <taxon>Pseudomonadota</taxon>
        <taxon>Alphaproteobacteria</taxon>
        <taxon>Sphingomonadales</taxon>
        <taxon>Sphingomonadaceae</taxon>
        <taxon>Novosphingobium</taxon>
    </lineage>
</organism>
<name>A0A437N0M1_9SPHN</name>